<keyword evidence="8" id="KW-0521">NADP</keyword>
<sequence>MLSAQTIETIKSTVPLLEEHGATITSTFYKSLFEAEPDLKHIFNASNQRDDSQSRALADAVLAYACNIDNLAALLPAVERIANKHASIGILPQHYPIVGGCLLQAIQSVLGLPDKHPALTAWGEAYGVLASVFTQAEEQLYTDSEQLKGGWRGFRTFTIKEIHQETPEVSSFVLVPTDEKEILEFLGGQYVSIKLPAVAGGFNQIRQYSLSDWSSEPNHYRLSVKSESQGIVSKDLHAHKQGDTVQLSAPYGRFNLVEDAPEHVFIAGGVGITPLFSMLQQSLANATDKSPLTLIECSRSKEHQIFQPEIQALIASEAINFKQAFQTGDGGDHSGYITAEILNNWITNKSAHVYFCGPLPFMKALKPLLNEIGFTDEQLHYEVFGPTTAL</sequence>
<keyword evidence="9" id="KW-0408">Iron</keyword>
<keyword evidence="7" id="KW-0479">Metal-binding</keyword>
<dbReference type="FunFam" id="1.10.490.10:FF:000003">
    <property type="entry name" value="Flavohemoprotein"/>
    <property type="match status" value="1"/>
</dbReference>
<evidence type="ECO:0000259" key="15">
    <source>
        <dbReference type="PROSITE" id="PS01033"/>
    </source>
</evidence>
<keyword evidence="14" id="KW-0813">Transport</keyword>
<evidence type="ECO:0000256" key="3">
    <source>
        <dbReference type="ARBA" id="ARBA00012229"/>
    </source>
</evidence>
<dbReference type="Pfam" id="PF00042">
    <property type="entry name" value="Globin"/>
    <property type="match status" value="1"/>
</dbReference>
<evidence type="ECO:0000256" key="9">
    <source>
        <dbReference type="ARBA" id="ARBA00023004"/>
    </source>
</evidence>
<dbReference type="Proteomes" id="UP000245506">
    <property type="component" value="Unassembled WGS sequence"/>
</dbReference>
<dbReference type="SUPFAM" id="SSF46458">
    <property type="entry name" value="Globin-like"/>
    <property type="match status" value="1"/>
</dbReference>
<dbReference type="GO" id="GO:0005344">
    <property type="term" value="F:oxygen carrier activity"/>
    <property type="evidence" value="ECO:0007669"/>
    <property type="project" value="UniProtKB-KW"/>
</dbReference>
<evidence type="ECO:0000256" key="13">
    <source>
        <dbReference type="ARBA" id="ARBA00049433"/>
    </source>
</evidence>
<dbReference type="GO" id="GO:0071949">
    <property type="term" value="F:FAD binding"/>
    <property type="evidence" value="ECO:0007669"/>
    <property type="project" value="TreeGrafter"/>
</dbReference>
<dbReference type="InterPro" id="IPR000971">
    <property type="entry name" value="Globin"/>
</dbReference>
<dbReference type="InterPro" id="IPR012292">
    <property type="entry name" value="Globin/Proto"/>
</dbReference>
<dbReference type="PRINTS" id="PR00410">
    <property type="entry name" value="PHEHYDRXLASE"/>
</dbReference>
<evidence type="ECO:0000256" key="12">
    <source>
        <dbReference type="ARBA" id="ARBA00048649"/>
    </source>
</evidence>
<dbReference type="RefSeq" id="WP_109821470.1">
    <property type="nucleotide sequence ID" value="NZ_QGKL01000004.1"/>
</dbReference>
<evidence type="ECO:0000256" key="11">
    <source>
        <dbReference type="ARBA" id="ARBA00025094"/>
    </source>
</evidence>
<name>A0A317CLV8_9GAMM</name>
<dbReference type="NCBIfam" id="NF009805">
    <property type="entry name" value="PRK13289.1"/>
    <property type="match status" value="1"/>
</dbReference>
<evidence type="ECO:0000313" key="18">
    <source>
        <dbReference type="Proteomes" id="UP000245506"/>
    </source>
</evidence>
<proteinExistence type="inferred from homology"/>
<dbReference type="InterPro" id="IPR009050">
    <property type="entry name" value="Globin-like_sf"/>
</dbReference>
<evidence type="ECO:0000256" key="8">
    <source>
        <dbReference type="ARBA" id="ARBA00022857"/>
    </source>
</evidence>
<keyword evidence="5 14" id="KW-0349">Heme</keyword>
<dbReference type="InterPro" id="IPR017927">
    <property type="entry name" value="FAD-bd_FR_type"/>
</dbReference>
<keyword evidence="6 14" id="KW-0561">Oxygen transport</keyword>
<feature type="domain" description="Globin" evidence="15">
    <location>
        <begin position="1"/>
        <end position="138"/>
    </location>
</feature>
<feature type="domain" description="FAD-binding FR-type" evidence="16">
    <location>
        <begin position="152"/>
        <end position="257"/>
    </location>
</feature>
<evidence type="ECO:0000259" key="16">
    <source>
        <dbReference type="PROSITE" id="PS51384"/>
    </source>
</evidence>
<dbReference type="InterPro" id="IPR008333">
    <property type="entry name" value="Cbr1-like_FAD-bd_dom"/>
</dbReference>
<dbReference type="Pfam" id="PF00175">
    <property type="entry name" value="NAD_binding_1"/>
    <property type="match status" value="1"/>
</dbReference>
<protein>
    <recommendedName>
        <fullName evidence="3">nitric oxide dioxygenase</fullName>
        <ecNumber evidence="3">1.14.12.17</ecNumber>
    </recommendedName>
</protein>
<dbReference type="Gene3D" id="1.10.490.10">
    <property type="entry name" value="Globins"/>
    <property type="match status" value="1"/>
</dbReference>
<dbReference type="GO" id="GO:0046872">
    <property type="term" value="F:metal ion binding"/>
    <property type="evidence" value="ECO:0007669"/>
    <property type="project" value="UniProtKB-KW"/>
</dbReference>
<comment type="cofactor">
    <cofactor evidence="1">
        <name>heme b</name>
        <dbReference type="ChEBI" id="CHEBI:60344"/>
    </cofactor>
</comment>
<comment type="catalytic activity">
    <reaction evidence="12">
        <text>2 nitric oxide + NADH + 2 O2 = 2 nitrate + NAD(+) + H(+)</text>
        <dbReference type="Rhea" id="RHEA:19469"/>
        <dbReference type="ChEBI" id="CHEBI:15378"/>
        <dbReference type="ChEBI" id="CHEBI:15379"/>
        <dbReference type="ChEBI" id="CHEBI:16480"/>
        <dbReference type="ChEBI" id="CHEBI:17632"/>
        <dbReference type="ChEBI" id="CHEBI:57540"/>
        <dbReference type="ChEBI" id="CHEBI:57945"/>
        <dbReference type="EC" id="1.14.12.17"/>
    </reaction>
</comment>
<comment type="caution">
    <text evidence="17">The sequence shown here is derived from an EMBL/GenBank/DDBJ whole genome shotgun (WGS) entry which is preliminary data.</text>
</comment>
<dbReference type="Gene3D" id="2.40.30.10">
    <property type="entry name" value="Translation factors"/>
    <property type="match status" value="1"/>
</dbReference>
<dbReference type="PROSITE" id="PS51384">
    <property type="entry name" value="FAD_FR"/>
    <property type="match status" value="1"/>
</dbReference>
<dbReference type="SUPFAM" id="SSF52343">
    <property type="entry name" value="Ferredoxin reductase-like, C-terminal NADP-linked domain"/>
    <property type="match status" value="1"/>
</dbReference>
<evidence type="ECO:0000313" key="17">
    <source>
        <dbReference type="EMBL" id="PWQ99575.1"/>
    </source>
</evidence>
<dbReference type="EC" id="1.14.12.17" evidence="3"/>
<dbReference type="OrthoDB" id="9801223at2"/>
<dbReference type="GO" id="GO:0008941">
    <property type="term" value="F:nitric oxide dioxygenase NAD(P)H activity"/>
    <property type="evidence" value="ECO:0007669"/>
    <property type="project" value="UniProtKB-EC"/>
</dbReference>
<dbReference type="SUPFAM" id="SSF63380">
    <property type="entry name" value="Riboflavin synthase domain-like"/>
    <property type="match status" value="1"/>
</dbReference>
<dbReference type="Gene3D" id="3.40.50.80">
    <property type="entry name" value="Nucleotide-binding domain of ferredoxin-NADP reductase (FNR) module"/>
    <property type="match status" value="1"/>
</dbReference>
<reference evidence="17 18" key="1">
    <citation type="submission" date="2018-05" db="EMBL/GenBank/DDBJ databases">
        <title>Leucothrix arctica sp. nov., isolated from Arctic seawater.</title>
        <authorList>
            <person name="Choi A."/>
            <person name="Baek K."/>
        </authorList>
    </citation>
    <scope>NUCLEOTIDE SEQUENCE [LARGE SCALE GENOMIC DNA]</scope>
    <source>
        <strain evidence="17 18">IMCC9719</strain>
    </source>
</reference>
<organism evidence="17 18">
    <name type="scientific">Leucothrix arctica</name>
    <dbReference type="NCBI Taxonomy" id="1481894"/>
    <lineage>
        <taxon>Bacteria</taxon>
        <taxon>Pseudomonadati</taxon>
        <taxon>Pseudomonadota</taxon>
        <taxon>Gammaproteobacteria</taxon>
        <taxon>Thiotrichales</taxon>
        <taxon>Thiotrichaceae</taxon>
        <taxon>Leucothrix</taxon>
    </lineage>
</organism>
<dbReference type="GO" id="GO:0020037">
    <property type="term" value="F:heme binding"/>
    <property type="evidence" value="ECO:0007669"/>
    <property type="project" value="InterPro"/>
</dbReference>
<dbReference type="AlphaFoldDB" id="A0A317CLV8"/>
<evidence type="ECO:0000256" key="14">
    <source>
        <dbReference type="RuleBase" id="RU000356"/>
    </source>
</evidence>
<dbReference type="Pfam" id="PF00970">
    <property type="entry name" value="FAD_binding_6"/>
    <property type="match status" value="1"/>
</dbReference>
<evidence type="ECO:0000256" key="4">
    <source>
        <dbReference type="ARBA" id="ARBA00022575"/>
    </source>
</evidence>
<comment type="similarity">
    <text evidence="14">Belongs to the globin family.</text>
</comment>
<dbReference type="PANTHER" id="PTHR43396">
    <property type="entry name" value="FLAVOHEMOPROTEIN"/>
    <property type="match status" value="1"/>
</dbReference>
<evidence type="ECO:0000256" key="10">
    <source>
        <dbReference type="ARBA" id="ARBA00023027"/>
    </source>
</evidence>
<dbReference type="InterPro" id="IPR039261">
    <property type="entry name" value="FNR_nucleotide-bd"/>
</dbReference>
<keyword evidence="10" id="KW-0520">NAD</keyword>
<accession>A0A317CLV8</accession>
<evidence type="ECO:0000256" key="6">
    <source>
        <dbReference type="ARBA" id="ARBA00022621"/>
    </source>
</evidence>
<evidence type="ECO:0000256" key="7">
    <source>
        <dbReference type="ARBA" id="ARBA00022723"/>
    </source>
</evidence>
<evidence type="ECO:0000256" key="1">
    <source>
        <dbReference type="ARBA" id="ARBA00001970"/>
    </source>
</evidence>
<dbReference type="GO" id="GO:0046210">
    <property type="term" value="P:nitric oxide catabolic process"/>
    <property type="evidence" value="ECO:0007669"/>
    <property type="project" value="TreeGrafter"/>
</dbReference>
<dbReference type="PROSITE" id="PS01033">
    <property type="entry name" value="GLOBIN"/>
    <property type="match status" value="1"/>
</dbReference>
<comment type="function">
    <text evidence="11">Is involved in NO detoxification in an aerobic process, termed nitric oxide dioxygenase (NOD) reaction that utilizes O(2) and NAD(P)H to convert NO to nitrate, which protects the bacterium from various noxious nitrogen compounds. Therefore, plays a central role in the inducible response to nitrosative stress.</text>
</comment>
<dbReference type="EMBL" id="QGKL01000004">
    <property type="protein sequence ID" value="PWQ99575.1"/>
    <property type="molecule type" value="Genomic_DNA"/>
</dbReference>
<dbReference type="PANTHER" id="PTHR43396:SF3">
    <property type="entry name" value="FLAVOHEMOPROTEIN"/>
    <property type="match status" value="1"/>
</dbReference>
<gene>
    <name evidence="17" type="ORF">DKT75_00450</name>
</gene>
<keyword evidence="18" id="KW-1185">Reference proteome</keyword>
<dbReference type="InterPro" id="IPR001433">
    <property type="entry name" value="OxRdtase_FAD/NAD-bd"/>
</dbReference>
<evidence type="ECO:0000256" key="5">
    <source>
        <dbReference type="ARBA" id="ARBA00022617"/>
    </source>
</evidence>
<dbReference type="InterPro" id="IPR017938">
    <property type="entry name" value="Riboflavin_synthase-like_b-brl"/>
</dbReference>
<dbReference type="GO" id="GO:0009636">
    <property type="term" value="P:response to toxic substance"/>
    <property type="evidence" value="ECO:0007669"/>
    <property type="project" value="UniProtKB-KW"/>
</dbReference>
<dbReference type="GO" id="GO:0019825">
    <property type="term" value="F:oxygen binding"/>
    <property type="evidence" value="ECO:0007669"/>
    <property type="project" value="InterPro"/>
</dbReference>
<dbReference type="GO" id="GO:0071500">
    <property type="term" value="P:cellular response to nitrosative stress"/>
    <property type="evidence" value="ECO:0007669"/>
    <property type="project" value="TreeGrafter"/>
</dbReference>
<dbReference type="CDD" id="cd08922">
    <property type="entry name" value="FHb-globin"/>
    <property type="match status" value="1"/>
</dbReference>
<dbReference type="CDD" id="cd06184">
    <property type="entry name" value="flavohem_like_fad_nad_binding"/>
    <property type="match status" value="1"/>
</dbReference>
<comment type="similarity">
    <text evidence="2">In the C-terminal section; belongs to the flavoprotein pyridine nucleotide cytochrome reductase family.</text>
</comment>
<comment type="catalytic activity">
    <reaction evidence="13">
        <text>2 nitric oxide + NADPH + 2 O2 = 2 nitrate + NADP(+) + H(+)</text>
        <dbReference type="Rhea" id="RHEA:19465"/>
        <dbReference type="ChEBI" id="CHEBI:15378"/>
        <dbReference type="ChEBI" id="CHEBI:15379"/>
        <dbReference type="ChEBI" id="CHEBI:16480"/>
        <dbReference type="ChEBI" id="CHEBI:17632"/>
        <dbReference type="ChEBI" id="CHEBI:57783"/>
        <dbReference type="ChEBI" id="CHEBI:58349"/>
        <dbReference type="EC" id="1.14.12.17"/>
    </reaction>
</comment>
<evidence type="ECO:0000256" key="2">
    <source>
        <dbReference type="ARBA" id="ARBA00006401"/>
    </source>
</evidence>
<keyword evidence="4" id="KW-0216">Detoxification</keyword>